<organism evidence="2 3">
    <name type="scientific">Vibrio scophthalmi LMG 19158</name>
    <dbReference type="NCBI Taxonomy" id="870967"/>
    <lineage>
        <taxon>Bacteria</taxon>
        <taxon>Pseudomonadati</taxon>
        <taxon>Pseudomonadota</taxon>
        <taxon>Gammaproteobacteria</taxon>
        <taxon>Vibrionales</taxon>
        <taxon>Vibrionaceae</taxon>
        <taxon>Vibrio</taxon>
    </lineage>
</organism>
<dbReference type="SUPFAM" id="SSF55729">
    <property type="entry name" value="Acyl-CoA N-acyltransferases (Nat)"/>
    <property type="match status" value="1"/>
</dbReference>
<dbReference type="InterPro" id="IPR016181">
    <property type="entry name" value="Acyl_CoA_acyltransferase"/>
</dbReference>
<gene>
    <name evidence="2" type="ORF">VIS19158_09902</name>
</gene>
<sequence>MNIEFYSEERLTTWDNFVGTSHKATFLHSRHFLSYHKSRFIDRSVMVYEENKLLAVLPAAEAPNNDKQVISHVGATYGGLISDPSVYGEKTIEILGAIVGFYKDNGYESLIYKCTPSVYQATNDEDDIYALFRMNANLDRVDINAIIDKDARLKVSNQRKRCYKKAVKASLEVNYDFEKIEDFYNILLSNLASKHGAEPVHTLDEIRNLHQRFPDNIVLWSVLDANRKVIAGVLFFFINHTMHAQYITSSPSGYDLGALDFLFENAMSFIQKQEKLRYLAFGTSNEEQGKVLNQTLYRFKRQFGAGSVSHKFYSLV</sequence>
<evidence type="ECO:0000259" key="1">
    <source>
        <dbReference type="Pfam" id="PF13480"/>
    </source>
</evidence>
<dbReference type="Gene3D" id="3.40.630.30">
    <property type="match status" value="1"/>
</dbReference>
<evidence type="ECO:0000313" key="3">
    <source>
        <dbReference type="Proteomes" id="UP000004349"/>
    </source>
</evidence>
<dbReference type="EMBL" id="AFWE01000175">
    <property type="protein sequence ID" value="EGU33606.1"/>
    <property type="molecule type" value="Genomic_DNA"/>
</dbReference>
<name>F9RR20_9VIBR</name>
<dbReference type="Pfam" id="PF13480">
    <property type="entry name" value="Acetyltransf_6"/>
    <property type="match status" value="1"/>
</dbReference>
<protein>
    <recommendedName>
        <fullName evidence="1">BioF2-like acetyltransferase domain-containing protein</fullName>
    </recommendedName>
</protein>
<comment type="caution">
    <text evidence="2">The sequence shown here is derived from an EMBL/GenBank/DDBJ whole genome shotgun (WGS) entry which is preliminary data.</text>
</comment>
<dbReference type="RefSeq" id="WP_005597026.1">
    <property type="nucleotide sequence ID" value="NZ_AFWE01000175.1"/>
</dbReference>
<reference evidence="2 3" key="1">
    <citation type="journal article" date="2012" name="Int. J. Syst. Evol. Microbiol.">
        <title>Vibrio caribbeanicus sp. nov., isolated from the marine sponge Scleritoderma cyanea.</title>
        <authorList>
            <person name="Hoffmann M."/>
            <person name="Monday S.R."/>
            <person name="Allard M.W."/>
            <person name="Strain E.A."/>
            <person name="Whittaker P."/>
            <person name="Naum M."/>
            <person name="McCarthy P.J."/>
            <person name="Lopez J.V."/>
            <person name="Fischer M."/>
            <person name="Brown E.W."/>
        </authorList>
    </citation>
    <scope>NUCLEOTIDE SEQUENCE [LARGE SCALE GENOMIC DNA]</scope>
    <source>
        <strain evidence="2 3">LMG 19158</strain>
    </source>
</reference>
<accession>F9RR20</accession>
<dbReference type="Proteomes" id="UP000004349">
    <property type="component" value="Unassembled WGS sequence"/>
</dbReference>
<proteinExistence type="predicted"/>
<dbReference type="AlphaFoldDB" id="F9RR20"/>
<feature type="domain" description="BioF2-like acetyltransferase" evidence="1">
    <location>
        <begin position="153"/>
        <end position="287"/>
    </location>
</feature>
<dbReference type="eggNOG" id="COG3146">
    <property type="taxonomic scope" value="Bacteria"/>
</dbReference>
<dbReference type="InterPro" id="IPR038740">
    <property type="entry name" value="BioF2-like_GNAT_dom"/>
</dbReference>
<evidence type="ECO:0000313" key="2">
    <source>
        <dbReference type="EMBL" id="EGU33606.1"/>
    </source>
</evidence>